<evidence type="ECO:0000256" key="1">
    <source>
        <dbReference type="SAM" id="Phobius"/>
    </source>
</evidence>
<keyword evidence="1" id="KW-1133">Transmembrane helix</keyword>
<keyword evidence="1" id="KW-0812">Transmembrane</keyword>
<dbReference type="Proteomes" id="UP001084197">
    <property type="component" value="Unassembled WGS sequence"/>
</dbReference>
<keyword evidence="1" id="KW-0472">Membrane</keyword>
<dbReference type="RefSeq" id="WP_268779897.1">
    <property type="nucleotide sequence ID" value="NZ_JAPRAT010000013.1"/>
</dbReference>
<organism evidence="2 3">
    <name type="scientific">Natronobacillus azotifigens</name>
    <dbReference type="NCBI Taxonomy" id="472978"/>
    <lineage>
        <taxon>Bacteria</taxon>
        <taxon>Bacillati</taxon>
        <taxon>Bacillota</taxon>
        <taxon>Bacilli</taxon>
        <taxon>Bacillales</taxon>
        <taxon>Bacillaceae</taxon>
        <taxon>Natronobacillus</taxon>
    </lineage>
</organism>
<keyword evidence="3" id="KW-1185">Reference proteome</keyword>
<feature type="transmembrane region" description="Helical" evidence="1">
    <location>
        <begin position="204"/>
        <end position="224"/>
    </location>
</feature>
<name>A0A9J6RCP5_9BACI</name>
<comment type="caution">
    <text evidence="2">The sequence shown here is derived from an EMBL/GenBank/DDBJ whole genome shotgun (WGS) entry which is preliminary data.</text>
</comment>
<dbReference type="AlphaFoldDB" id="A0A9J6RCP5"/>
<feature type="transmembrane region" description="Helical" evidence="1">
    <location>
        <begin position="169"/>
        <end position="192"/>
    </location>
</feature>
<reference evidence="2" key="1">
    <citation type="submission" date="2022-11" db="EMBL/GenBank/DDBJ databases">
        <title>WGS of Natronobacillus azotifigens 24KS-1, an anaerobic diazotrophic haloalkaliphile from soda-rich habitats.</title>
        <authorList>
            <person name="Sorokin D.Y."/>
            <person name="Merkel A.Y."/>
        </authorList>
    </citation>
    <scope>NUCLEOTIDE SEQUENCE</scope>
    <source>
        <strain evidence="2">24KS-1</strain>
    </source>
</reference>
<proteinExistence type="predicted"/>
<dbReference type="EMBL" id="JAPRAT010000013">
    <property type="protein sequence ID" value="MCZ0703126.1"/>
    <property type="molecule type" value="Genomic_DNA"/>
</dbReference>
<evidence type="ECO:0000313" key="3">
    <source>
        <dbReference type="Proteomes" id="UP001084197"/>
    </source>
</evidence>
<evidence type="ECO:0000313" key="2">
    <source>
        <dbReference type="EMBL" id="MCZ0703126.1"/>
    </source>
</evidence>
<sequence>MERWFEEVEILRKFAEERPNYVMTYLDDHFELGDQFELTVTFEEQDKGTILVNGRDLFMYEGVNYDSTWSGVYFESLPVVVEAVANEGYQFVGWGDDQFHATEEIVINQDVWLKPIFEALETDHYREELPSIRQARILNYILSYILAFFVGALGLWTICYFSSEKINKFVNLIVVVTLLVATILLIPVVTNIVNVGFSTLTNEISFRLLIFSCTLGGAIGMRLPQHTKEIRVFKA</sequence>
<feature type="transmembrane region" description="Helical" evidence="1">
    <location>
        <begin position="141"/>
        <end position="162"/>
    </location>
</feature>
<accession>A0A9J6RCP5</accession>
<protein>
    <submittedName>
        <fullName evidence="2">Uncharacterized protein</fullName>
    </submittedName>
</protein>
<gene>
    <name evidence="2" type="ORF">OWO01_07865</name>
</gene>